<organism evidence="2">
    <name type="scientific">marine sediment metagenome</name>
    <dbReference type="NCBI Taxonomy" id="412755"/>
    <lineage>
        <taxon>unclassified sequences</taxon>
        <taxon>metagenomes</taxon>
        <taxon>ecological metagenomes</taxon>
    </lineage>
</organism>
<feature type="non-terminal residue" evidence="2">
    <location>
        <position position="150"/>
    </location>
</feature>
<protein>
    <submittedName>
        <fullName evidence="2">Uncharacterized protein</fullName>
    </submittedName>
</protein>
<evidence type="ECO:0000313" key="2">
    <source>
        <dbReference type="EMBL" id="KKM00379.1"/>
    </source>
</evidence>
<accession>A0A0F9GNL0</accession>
<evidence type="ECO:0000256" key="1">
    <source>
        <dbReference type="SAM" id="Phobius"/>
    </source>
</evidence>
<keyword evidence="1" id="KW-1133">Transmembrane helix</keyword>
<keyword evidence="1" id="KW-0812">Transmembrane</keyword>
<dbReference type="EMBL" id="LAZR01017449">
    <property type="protein sequence ID" value="KKM00379.1"/>
    <property type="molecule type" value="Genomic_DNA"/>
</dbReference>
<dbReference type="AlphaFoldDB" id="A0A0F9GNL0"/>
<reference evidence="2" key="1">
    <citation type="journal article" date="2015" name="Nature">
        <title>Complex archaea that bridge the gap between prokaryotes and eukaryotes.</title>
        <authorList>
            <person name="Spang A."/>
            <person name="Saw J.H."/>
            <person name="Jorgensen S.L."/>
            <person name="Zaremba-Niedzwiedzka K."/>
            <person name="Martijn J."/>
            <person name="Lind A.E."/>
            <person name="van Eijk R."/>
            <person name="Schleper C."/>
            <person name="Guy L."/>
            <person name="Ettema T.J."/>
        </authorList>
    </citation>
    <scope>NUCLEOTIDE SEQUENCE</scope>
</reference>
<feature type="transmembrane region" description="Helical" evidence="1">
    <location>
        <begin position="112"/>
        <end position="135"/>
    </location>
</feature>
<keyword evidence="1" id="KW-0472">Membrane</keyword>
<sequence>MIPYTNTKKVLLPPIDTTAAMVQNMSFDTRGFDYCTIDVIGGTNVTTTQVFQTVRVLEHDTTTDATSMTAIVALSGSAATDATYGFVIGTLSATTIGSVITLQFGLKNRKRYIGLSLLASTATAVSAQICAIATLSRAEESPTTAALKDG</sequence>
<feature type="transmembrane region" description="Helical" evidence="1">
    <location>
        <begin position="84"/>
        <end position="105"/>
    </location>
</feature>
<name>A0A0F9GNL0_9ZZZZ</name>
<proteinExistence type="predicted"/>
<comment type="caution">
    <text evidence="2">The sequence shown here is derived from an EMBL/GenBank/DDBJ whole genome shotgun (WGS) entry which is preliminary data.</text>
</comment>
<gene>
    <name evidence="2" type="ORF">LCGC14_1805050</name>
</gene>